<dbReference type="PANTHER" id="PTHR45896:SF1">
    <property type="entry name" value="N-ALPHA-ACETYLTRANSFERASE 30"/>
    <property type="match status" value="1"/>
</dbReference>
<dbReference type="SUPFAM" id="SSF55729">
    <property type="entry name" value="Acyl-CoA N-acyltransferases (Nat)"/>
    <property type="match status" value="1"/>
</dbReference>
<dbReference type="InterPro" id="IPR000182">
    <property type="entry name" value="GNAT_dom"/>
</dbReference>
<gene>
    <name evidence="5" type="ORF">NKR19_g7368</name>
</gene>
<dbReference type="EMBL" id="JANBVN010000127">
    <property type="protein sequence ID" value="KAJ9141989.1"/>
    <property type="molecule type" value="Genomic_DNA"/>
</dbReference>
<evidence type="ECO:0000259" key="4">
    <source>
        <dbReference type="PROSITE" id="PS51186"/>
    </source>
</evidence>
<protein>
    <submittedName>
        <fullName evidence="5">Acyl-CoA N-acyltransferase</fullName>
    </submittedName>
</protein>
<comment type="caution">
    <text evidence="5">The sequence shown here is derived from an EMBL/GenBank/DDBJ whole genome shotgun (WGS) entry which is preliminary data.</text>
</comment>
<keyword evidence="6" id="KW-1185">Reference proteome</keyword>
<dbReference type="InterPro" id="IPR016181">
    <property type="entry name" value="Acyl_CoA_acyltransferase"/>
</dbReference>
<dbReference type="PROSITE" id="PS51186">
    <property type="entry name" value="GNAT"/>
    <property type="match status" value="1"/>
</dbReference>
<accession>A0AA38VQV7</accession>
<evidence type="ECO:0000256" key="2">
    <source>
        <dbReference type="ARBA" id="ARBA00023315"/>
    </source>
</evidence>
<dbReference type="InterPro" id="IPR044542">
    <property type="entry name" value="NAA30-like"/>
</dbReference>
<proteinExistence type="inferred from homology"/>
<dbReference type="Pfam" id="PF00583">
    <property type="entry name" value="Acetyltransf_1"/>
    <property type="match status" value="1"/>
</dbReference>
<organism evidence="5 6">
    <name type="scientific">Coniochaeta hoffmannii</name>
    <dbReference type="NCBI Taxonomy" id="91930"/>
    <lineage>
        <taxon>Eukaryota</taxon>
        <taxon>Fungi</taxon>
        <taxon>Dikarya</taxon>
        <taxon>Ascomycota</taxon>
        <taxon>Pezizomycotina</taxon>
        <taxon>Sordariomycetes</taxon>
        <taxon>Sordariomycetidae</taxon>
        <taxon>Coniochaetales</taxon>
        <taxon>Coniochaetaceae</taxon>
        <taxon>Coniochaeta</taxon>
    </lineage>
</organism>
<sequence length="191" mass="21396">MEKTSCLGELPAELRYIQYEHGLEEQYLPAIRALISKDLSEPYSVYVYRYFLFQWGHLCFMALDPVDSSLIGVIVCKLETHASHSPATLRGYIAMLAVSATYRGQGIATALVKRAIDAMAQRNADEIVLETEESNVPAMRLYERLGFLRSKKLHRYYLNGSSAYRLVLLLKPLDPEPAADLALDTPPIAAA</sequence>
<dbReference type="GO" id="GO:0031417">
    <property type="term" value="C:NatC complex"/>
    <property type="evidence" value="ECO:0007669"/>
    <property type="project" value="TreeGrafter"/>
</dbReference>
<name>A0AA38VQV7_9PEZI</name>
<comment type="similarity">
    <text evidence="3">Belongs to the acetyltransferase family. MAK3 subfamily.</text>
</comment>
<dbReference type="CDD" id="cd04301">
    <property type="entry name" value="NAT_SF"/>
    <property type="match status" value="1"/>
</dbReference>
<reference evidence="5" key="1">
    <citation type="submission" date="2022-07" db="EMBL/GenBank/DDBJ databases">
        <title>Fungi with potential for degradation of polypropylene.</title>
        <authorList>
            <person name="Gostincar C."/>
        </authorList>
    </citation>
    <scope>NUCLEOTIDE SEQUENCE</scope>
    <source>
        <strain evidence="5">EXF-13287</strain>
    </source>
</reference>
<dbReference type="Gene3D" id="3.40.630.30">
    <property type="match status" value="1"/>
</dbReference>
<evidence type="ECO:0000256" key="3">
    <source>
        <dbReference type="ARBA" id="ARBA00024025"/>
    </source>
</evidence>
<keyword evidence="1" id="KW-0808">Transferase</keyword>
<keyword evidence="2" id="KW-0012">Acyltransferase</keyword>
<evidence type="ECO:0000256" key="1">
    <source>
        <dbReference type="ARBA" id="ARBA00022679"/>
    </source>
</evidence>
<dbReference type="AlphaFoldDB" id="A0AA38VQV7"/>
<evidence type="ECO:0000313" key="6">
    <source>
        <dbReference type="Proteomes" id="UP001174691"/>
    </source>
</evidence>
<feature type="domain" description="N-acetyltransferase" evidence="4">
    <location>
        <begin position="12"/>
        <end position="171"/>
    </location>
</feature>
<dbReference type="Proteomes" id="UP001174691">
    <property type="component" value="Unassembled WGS sequence"/>
</dbReference>
<evidence type="ECO:0000313" key="5">
    <source>
        <dbReference type="EMBL" id="KAJ9141989.1"/>
    </source>
</evidence>
<dbReference type="PANTHER" id="PTHR45896">
    <property type="entry name" value="N-ALPHA-ACETYLTRANSFERASE 30"/>
    <property type="match status" value="1"/>
</dbReference>
<dbReference type="GO" id="GO:0004596">
    <property type="term" value="F:protein-N-terminal amino-acid acetyltransferase activity"/>
    <property type="evidence" value="ECO:0007669"/>
    <property type="project" value="InterPro"/>
</dbReference>